<dbReference type="EMBL" id="RCUX01000003">
    <property type="protein sequence ID" value="RLP76996.1"/>
    <property type="molecule type" value="Genomic_DNA"/>
</dbReference>
<dbReference type="SUPFAM" id="SSF53474">
    <property type="entry name" value="alpha/beta-Hydrolases"/>
    <property type="match status" value="1"/>
</dbReference>
<sequence>MKYEIDPELAPALAELKRGSADAPRPVRGDWQAVRASANAGQAYMATLSPIVTDVTTTDFATETFDGETTLLLRWYAKTGKTPGPAVVYVHGGGMLGGSVDLYDEVVAWYVAHSGIPFLSVDLRLAPEAPTSTAMAEDVYSALIWLREHAPYLGVNPGRIALMGDSGGGGPTAGAAILARDRNIPIAKQILIYPMLDDRNTTPGVIPDDLLTWGYDNNYTGWATLLGNEISTEDVSPIAAPARLTDFAGLAPAYIEVGDLDIFRDEDISYAARLARHGVPIELHVHPGAPHGFERFVPDSDIARRAMADRVRAITNI</sequence>
<evidence type="ECO:0000313" key="3">
    <source>
        <dbReference type="EMBL" id="RLP76996.1"/>
    </source>
</evidence>
<evidence type="ECO:0000313" key="4">
    <source>
        <dbReference type="Proteomes" id="UP000272503"/>
    </source>
</evidence>
<comment type="caution">
    <text evidence="3">The sequence shown here is derived from an EMBL/GenBank/DDBJ whole genome shotgun (WGS) entry which is preliminary data.</text>
</comment>
<dbReference type="InterPro" id="IPR013094">
    <property type="entry name" value="AB_hydrolase_3"/>
</dbReference>
<dbReference type="Gene3D" id="3.40.50.1820">
    <property type="entry name" value="alpha/beta hydrolase"/>
    <property type="match status" value="1"/>
</dbReference>
<dbReference type="InterPro" id="IPR029058">
    <property type="entry name" value="AB_hydrolase_fold"/>
</dbReference>
<dbReference type="Pfam" id="PF07859">
    <property type="entry name" value="Abhydrolase_3"/>
    <property type="match status" value="1"/>
</dbReference>
<organism evidence="3 4">
    <name type="scientific">Mycetocola tolaasinivorans</name>
    <dbReference type="NCBI Taxonomy" id="76635"/>
    <lineage>
        <taxon>Bacteria</taxon>
        <taxon>Bacillati</taxon>
        <taxon>Actinomycetota</taxon>
        <taxon>Actinomycetes</taxon>
        <taxon>Micrococcales</taxon>
        <taxon>Microbacteriaceae</taxon>
        <taxon>Mycetocola</taxon>
    </lineage>
</organism>
<dbReference type="GO" id="GO:0016787">
    <property type="term" value="F:hydrolase activity"/>
    <property type="evidence" value="ECO:0007669"/>
    <property type="project" value="UniProtKB-KW"/>
</dbReference>
<name>A0A3L7A9C2_9MICO</name>
<proteinExistence type="predicted"/>
<dbReference type="AlphaFoldDB" id="A0A3L7A9C2"/>
<dbReference type="OrthoDB" id="9803828at2"/>
<feature type="domain" description="Alpha/beta hydrolase fold-3" evidence="2">
    <location>
        <begin position="87"/>
        <end position="294"/>
    </location>
</feature>
<evidence type="ECO:0000256" key="1">
    <source>
        <dbReference type="ARBA" id="ARBA00022801"/>
    </source>
</evidence>
<accession>A0A3L7A9C2</accession>
<dbReference type="RefSeq" id="WP_121647805.1">
    <property type="nucleotide sequence ID" value="NZ_RCUX01000003.1"/>
</dbReference>
<protein>
    <submittedName>
        <fullName evidence="3">Alpha/beta hydrolase</fullName>
    </submittedName>
</protein>
<evidence type="ECO:0000259" key="2">
    <source>
        <dbReference type="Pfam" id="PF07859"/>
    </source>
</evidence>
<dbReference type="Proteomes" id="UP000272503">
    <property type="component" value="Unassembled WGS sequence"/>
</dbReference>
<keyword evidence="4" id="KW-1185">Reference proteome</keyword>
<gene>
    <name evidence="3" type="ORF">D9V32_05050</name>
</gene>
<keyword evidence="1 3" id="KW-0378">Hydrolase</keyword>
<reference evidence="3 4" key="1">
    <citation type="submission" date="2018-10" db="EMBL/GenBank/DDBJ databases">
        <authorList>
            <person name="Li J."/>
        </authorList>
    </citation>
    <scope>NUCLEOTIDE SEQUENCE [LARGE SCALE GENOMIC DNA]</scope>
    <source>
        <strain evidence="3 4">IF 016277</strain>
    </source>
</reference>
<dbReference type="PANTHER" id="PTHR48081">
    <property type="entry name" value="AB HYDROLASE SUPERFAMILY PROTEIN C4A8.06C"/>
    <property type="match status" value="1"/>
</dbReference>
<dbReference type="PANTHER" id="PTHR48081:SF8">
    <property type="entry name" value="ALPHA_BETA HYDROLASE FOLD-3 DOMAIN-CONTAINING PROTEIN-RELATED"/>
    <property type="match status" value="1"/>
</dbReference>
<dbReference type="InterPro" id="IPR050300">
    <property type="entry name" value="GDXG_lipolytic_enzyme"/>
</dbReference>